<dbReference type="AlphaFoldDB" id="A0A1G9NLF5"/>
<evidence type="ECO:0000256" key="7">
    <source>
        <dbReference type="ARBA" id="ARBA00023204"/>
    </source>
</evidence>
<keyword evidence="7" id="KW-0234">DNA repair</keyword>
<dbReference type="GO" id="GO:0006281">
    <property type="term" value="P:DNA repair"/>
    <property type="evidence" value="ECO:0007669"/>
    <property type="project" value="UniProtKB-KW"/>
</dbReference>
<evidence type="ECO:0000256" key="3">
    <source>
        <dbReference type="ARBA" id="ARBA00022801"/>
    </source>
</evidence>
<accession>A0A1G9NLF5</accession>
<organism evidence="9 10">
    <name type="scientific">Halarsenatibacter silvermanii</name>
    <dbReference type="NCBI Taxonomy" id="321763"/>
    <lineage>
        <taxon>Bacteria</taxon>
        <taxon>Bacillati</taxon>
        <taxon>Bacillota</taxon>
        <taxon>Clostridia</taxon>
        <taxon>Halanaerobiales</taxon>
        <taxon>Halarsenatibacteraceae</taxon>
        <taxon>Halarsenatibacter</taxon>
    </lineage>
</organism>
<reference evidence="9 10" key="1">
    <citation type="submission" date="2016-10" db="EMBL/GenBank/DDBJ databases">
        <authorList>
            <person name="de Groot N.N."/>
        </authorList>
    </citation>
    <scope>NUCLEOTIDE SEQUENCE [LARGE SCALE GENOMIC DNA]</scope>
    <source>
        <strain evidence="9 10">SLAS-1</strain>
    </source>
</reference>
<keyword evidence="2" id="KW-0227">DNA damage</keyword>
<evidence type="ECO:0000259" key="8">
    <source>
        <dbReference type="Pfam" id="PF12705"/>
    </source>
</evidence>
<keyword evidence="6" id="KW-0238">DNA-binding</keyword>
<evidence type="ECO:0000256" key="2">
    <source>
        <dbReference type="ARBA" id="ARBA00022763"/>
    </source>
</evidence>
<dbReference type="RefSeq" id="WP_089760116.1">
    <property type="nucleotide sequence ID" value="NZ_FNGO01000010.1"/>
</dbReference>
<evidence type="ECO:0000313" key="9">
    <source>
        <dbReference type="EMBL" id="SDL87181.1"/>
    </source>
</evidence>
<keyword evidence="5" id="KW-0067">ATP-binding</keyword>
<dbReference type="GO" id="GO:0004386">
    <property type="term" value="F:helicase activity"/>
    <property type="evidence" value="ECO:0007669"/>
    <property type="project" value="UniProtKB-KW"/>
</dbReference>
<dbReference type="EMBL" id="FNGO01000010">
    <property type="protein sequence ID" value="SDL87181.1"/>
    <property type="molecule type" value="Genomic_DNA"/>
</dbReference>
<keyword evidence="1" id="KW-0547">Nucleotide-binding</keyword>
<proteinExistence type="predicted"/>
<evidence type="ECO:0000256" key="5">
    <source>
        <dbReference type="ARBA" id="ARBA00022840"/>
    </source>
</evidence>
<feature type="domain" description="PD-(D/E)XK endonuclease-like" evidence="8">
    <location>
        <begin position="3"/>
        <end position="251"/>
    </location>
</feature>
<sequence length="363" mass="42082">MRCSHSQINRYETCGQQYEYYYINRLRPFTRSANLSFGSAIHETLADMILDKDEGKLKDAGYYGNHFSKKWEKENEAELEFGRYDNFEKLKNTGQALIEMFYEEELGRIVKVHDVERKMKYKIAGVDFIGYADLVADVANHKGEIVTALIDFKTSGRRYGDEKVLLSDQLTNYMIAAEKVFNLPGGGEVEAAAFCVLLKQKTPKINWHFREGFDRESYEKKVENITADIITGKFFKKPGMHCSWCDFKSVCIGVKDPADELYTELYSGPALLMGEVNELPITFGEGGEWDFDPSVNPQRAVKKYIRYYNIIGEYIFAVTKDFRGSPREYFYKLSRDGKLERLKNYKPDTVDEAEKDEEFYVPF</sequence>
<evidence type="ECO:0000313" key="10">
    <source>
        <dbReference type="Proteomes" id="UP000199476"/>
    </source>
</evidence>
<dbReference type="Proteomes" id="UP000199476">
    <property type="component" value="Unassembled WGS sequence"/>
</dbReference>
<keyword evidence="4" id="KW-0347">Helicase</keyword>
<evidence type="ECO:0000256" key="6">
    <source>
        <dbReference type="ARBA" id="ARBA00023125"/>
    </source>
</evidence>
<gene>
    <name evidence="9" type="ORF">SAMN04488692_110113</name>
</gene>
<dbReference type="OrthoDB" id="306181at2"/>
<keyword evidence="10" id="KW-1185">Reference proteome</keyword>
<evidence type="ECO:0000256" key="1">
    <source>
        <dbReference type="ARBA" id="ARBA00022741"/>
    </source>
</evidence>
<dbReference type="Gene3D" id="3.90.320.10">
    <property type="match status" value="1"/>
</dbReference>
<dbReference type="GO" id="GO:0005524">
    <property type="term" value="F:ATP binding"/>
    <property type="evidence" value="ECO:0007669"/>
    <property type="project" value="UniProtKB-KW"/>
</dbReference>
<dbReference type="STRING" id="321763.SAMN04488692_110113"/>
<dbReference type="InterPro" id="IPR011604">
    <property type="entry name" value="PDDEXK-like_dom_sf"/>
</dbReference>
<dbReference type="GO" id="GO:0016787">
    <property type="term" value="F:hydrolase activity"/>
    <property type="evidence" value="ECO:0007669"/>
    <property type="project" value="UniProtKB-KW"/>
</dbReference>
<evidence type="ECO:0000256" key="4">
    <source>
        <dbReference type="ARBA" id="ARBA00022806"/>
    </source>
</evidence>
<keyword evidence="3" id="KW-0378">Hydrolase</keyword>
<dbReference type="Pfam" id="PF12705">
    <property type="entry name" value="PDDEXK_1"/>
    <property type="match status" value="1"/>
</dbReference>
<dbReference type="GO" id="GO:0003677">
    <property type="term" value="F:DNA binding"/>
    <property type="evidence" value="ECO:0007669"/>
    <property type="project" value="UniProtKB-KW"/>
</dbReference>
<name>A0A1G9NLF5_9FIRM</name>
<protein>
    <submittedName>
        <fullName evidence="9">PD-(D/E)XK nuclease superfamily protein</fullName>
    </submittedName>
</protein>
<dbReference type="InterPro" id="IPR038726">
    <property type="entry name" value="PDDEXK_AddAB-type"/>
</dbReference>